<name>A0A1G2M3T0_9BACT</name>
<organism evidence="2 3">
    <name type="scientific">Candidatus Taylorbacteria bacterium RIFCSPHIGHO2_01_FULL_46_22b</name>
    <dbReference type="NCBI Taxonomy" id="1802301"/>
    <lineage>
        <taxon>Bacteria</taxon>
        <taxon>Candidatus Tayloriibacteriota</taxon>
    </lineage>
</organism>
<dbReference type="InterPro" id="IPR050256">
    <property type="entry name" value="Glycosyltransferase_2"/>
</dbReference>
<dbReference type="PANTHER" id="PTHR48090">
    <property type="entry name" value="UNDECAPRENYL-PHOSPHATE 4-DEOXY-4-FORMAMIDO-L-ARABINOSE TRANSFERASE-RELATED"/>
    <property type="match status" value="1"/>
</dbReference>
<dbReference type="Pfam" id="PF00535">
    <property type="entry name" value="Glycos_transf_2"/>
    <property type="match status" value="1"/>
</dbReference>
<evidence type="ECO:0000313" key="2">
    <source>
        <dbReference type="EMBL" id="OHA18463.1"/>
    </source>
</evidence>
<feature type="domain" description="Glycosyltransferase 2-like" evidence="1">
    <location>
        <begin position="23"/>
        <end position="189"/>
    </location>
</feature>
<dbReference type="PANTHER" id="PTHR48090:SF7">
    <property type="entry name" value="RFBJ PROTEIN"/>
    <property type="match status" value="1"/>
</dbReference>
<dbReference type="GO" id="GO:0016740">
    <property type="term" value="F:transferase activity"/>
    <property type="evidence" value="ECO:0007669"/>
    <property type="project" value="UniProtKB-KW"/>
</dbReference>
<comment type="caution">
    <text evidence="2">The sequence shown here is derived from an EMBL/GenBank/DDBJ whole genome shotgun (WGS) entry which is preliminary data.</text>
</comment>
<dbReference type="InterPro" id="IPR029044">
    <property type="entry name" value="Nucleotide-diphossugar_trans"/>
</dbReference>
<sequence>MILRYSGAVTYFSVSMEKSKVIVVLPAYNAAATLEKTIRDVPEDSVHEFILVDDVSRDDTMFVAQELKKKISKPFTIYRHDRNLGYGGNQKTCYRLALEHGADIVVMLHPDYQYDPKLVKYFVEFIRDGYFDVMLGSRIRSRQEALSGGMPRYKYIANRLLTLWENVISGRNLSEWHTGMRAYRKEVLAQVPYAGFSDDFVFDTQMLFGIIERGFSIGDIPVPVRYFKEASSINLSRSIRYGLTTVWESLKFLGRKFTKKRG</sequence>
<evidence type="ECO:0000259" key="1">
    <source>
        <dbReference type="Pfam" id="PF00535"/>
    </source>
</evidence>
<protein>
    <submittedName>
        <fullName evidence="2">Glycosyl transferase family 2</fullName>
    </submittedName>
</protein>
<dbReference type="SUPFAM" id="SSF53448">
    <property type="entry name" value="Nucleotide-diphospho-sugar transferases"/>
    <property type="match status" value="1"/>
</dbReference>
<dbReference type="Gene3D" id="3.90.550.10">
    <property type="entry name" value="Spore Coat Polysaccharide Biosynthesis Protein SpsA, Chain A"/>
    <property type="match status" value="1"/>
</dbReference>
<dbReference type="EMBL" id="MHRF01000005">
    <property type="protein sequence ID" value="OHA18463.1"/>
    <property type="molecule type" value="Genomic_DNA"/>
</dbReference>
<dbReference type="InterPro" id="IPR001173">
    <property type="entry name" value="Glyco_trans_2-like"/>
</dbReference>
<dbReference type="CDD" id="cd04179">
    <property type="entry name" value="DPM_DPG-synthase_like"/>
    <property type="match status" value="1"/>
</dbReference>
<accession>A0A1G2M3T0</accession>
<evidence type="ECO:0000313" key="3">
    <source>
        <dbReference type="Proteomes" id="UP000178873"/>
    </source>
</evidence>
<reference evidence="2 3" key="1">
    <citation type="journal article" date="2016" name="Nat. Commun.">
        <title>Thousands of microbial genomes shed light on interconnected biogeochemical processes in an aquifer system.</title>
        <authorList>
            <person name="Anantharaman K."/>
            <person name="Brown C.T."/>
            <person name="Hug L.A."/>
            <person name="Sharon I."/>
            <person name="Castelle C.J."/>
            <person name="Probst A.J."/>
            <person name="Thomas B.C."/>
            <person name="Singh A."/>
            <person name="Wilkins M.J."/>
            <person name="Karaoz U."/>
            <person name="Brodie E.L."/>
            <person name="Williams K.H."/>
            <person name="Hubbard S.S."/>
            <person name="Banfield J.F."/>
        </authorList>
    </citation>
    <scope>NUCLEOTIDE SEQUENCE [LARGE SCALE GENOMIC DNA]</scope>
</reference>
<keyword evidence="2" id="KW-0808">Transferase</keyword>
<gene>
    <name evidence="2" type="ORF">A2664_00780</name>
</gene>
<dbReference type="STRING" id="1802301.A2664_00780"/>
<dbReference type="Proteomes" id="UP000178873">
    <property type="component" value="Unassembled WGS sequence"/>
</dbReference>
<dbReference type="AlphaFoldDB" id="A0A1G2M3T0"/>
<proteinExistence type="predicted"/>